<keyword evidence="5 10" id="KW-0964">Secreted</keyword>
<dbReference type="AlphaFoldDB" id="A0A8B6YEX7"/>
<dbReference type="FunFam" id="2.40.50.40:FF:000012">
    <property type="entry name" value="C-C motif chemokine"/>
    <property type="match status" value="1"/>
</dbReference>
<dbReference type="GO" id="GO:0008009">
    <property type="term" value="F:chemokine activity"/>
    <property type="evidence" value="ECO:0007669"/>
    <property type="project" value="InterPro"/>
</dbReference>
<evidence type="ECO:0000256" key="10">
    <source>
        <dbReference type="RuleBase" id="RU361150"/>
    </source>
</evidence>
<dbReference type="PANTHER" id="PTHR12015">
    <property type="entry name" value="SMALL INDUCIBLE CYTOKINE A"/>
    <property type="match status" value="1"/>
</dbReference>
<dbReference type="SMART" id="SM00199">
    <property type="entry name" value="SCY"/>
    <property type="match status" value="1"/>
</dbReference>
<evidence type="ECO:0000256" key="1">
    <source>
        <dbReference type="ARBA" id="ARBA00004613"/>
    </source>
</evidence>
<evidence type="ECO:0000256" key="5">
    <source>
        <dbReference type="ARBA" id="ARBA00022525"/>
    </source>
</evidence>
<organism evidence="12 13">
    <name type="scientific">Camelus ferus</name>
    <name type="common">Wild bactrian camel</name>
    <name type="synonym">Camelus bactrianus ferus</name>
    <dbReference type="NCBI Taxonomy" id="419612"/>
    <lineage>
        <taxon>Eukaryota</taxon>
        <taxon>Metazoa</taxon>
        <taxon>Chordata</taxon>
        <taxon>Craniata</taxon>
        <taxon>Vertebrata</taxon>
        <taxon>Euteleostomi</taxon>
        <taxon>Mammalia</taxon>
        <taxon>Eutheria</taxon>
        <taxon>Laurasiatheria</taxon>
        <taxon>Artiodactyla</taxon>
        <taxon>Tylopoda</taxon>
        <taxon>Camelidae</taxon>
        <taxon>Camelus</taxon>
    </lineage>
</organism>
<comment type="similarity">
    <text evidence="2 10">Belongs to the intercrine beta (chemokine CC) family.</text>
</comment>
<dbReference type="CDD" id="cd00272">
    <property type="entry name" value="Chemokine_CC"/>
    <property type="match status" value="1"/>
</dbReference>
<dbReference type="KEGG" id="cfr:102510430"/>
<keyword evidence="6" id="KW-0732">Signal</keyword>
<dbReference type="InterPro" id="IPR001811">
    <property type="entry name" value="Chemokine_IL8-like_dom"/>
</dbReference>
<feature type="domain" description="Chemokine interleukin-8-like" evidence="11">
    <location>
        <begin position="132"/>
        <end position="190"/>
    </location>
</feature>
<evidence type="ECO:0000313" key="13">
    <source>
        <dbReference type="RefSeq" id="XP_006179825.2"/>
    </source>
</evidence>
<reference evidence="13" key="1">
    <citation type="submission" date="2025-08" db="UniProtKB">
        <authorList>
            <consortium name="RefSeq"/>
        </authorList>
    </citation>
    <scope>IDENTIFICATION</scope>
    <source>
        <tissue evidence="13">Ear skin</tissue>
    </source>
</reference>
<keyword evidence="8" id="KW-0395">Inflammatory response</keyword>
<dbReference type="Gene3D" id="2.40.50.40">
    <property type="match status" value="1"/>
</dbReference>
<dbReference type="Proteomes" id="UP000694856">
    <property type="component" value="Chromosome 9"/>
</dbReference>
<dbReference type="GO" id="GO:0006955">
    <property type="term" value="P:immune response"/>
    <property type="evidence" value="ECO:0007669"/>
    <property type="project" value="InterPro"/>
</dbReference>
<dbReference type="InterPro" id="IPR039809">
    <property type="entry name" value="Chemokine_b/g/d"/>
</dbReference>
<comment type="function">
    <text evidence="9">Chemokine, which displays chemotactic activity for T lymphocytes, preferentially Th2 cells, but not monocytes or granulocytes. Therefore plays an important role in a wide range of inflammatory and immunological processes. Acts by binding to CCR4 at T-cell surface. Mediates GM-CSF/CSF2-driven pain and inflammation. In the brain, required to maintain the typical, highly branched morphology of hippocampal microglia under homeostatic conditions. May be important for the appropriate adaptation of microglial morphology and synaptic plasticity to acute lipopolysaccharide (LPS)-induced neuroinflammation. Plays a role in wound healing, mainly by inducing fibroblast migration into the wound.</text>
</comment>
<keyword evidence="4 10" id="KW-0202">Cytokine</keyword>
<evidence type="ECO:0000256" key="8">
    <source>
        <dbReference type="ARBA" id="ARBA00023198"/>
    </source>
</evidence>
<evidence type="ECO:0000256" key="7">
    <source>
        <dbReference type="ARBA" id="ARBA00023157"/>
    </source>
</evidence>
<evidence type="ECO:0000256" key="9">
    <source>
        <dbReference type="ARBA" id="ARBA00046039"/>
    </source>
</evidence>
<accession>A0A8B6YEX7</accession>
<proteinExistence type="inferred from homology"/>
<keyword evidence="12" id="KW-1185">Reference proteome</keyword>
<evidence type="ECO:0000256" key="6">
    <source>
        <dbReference type="ARBA" id="ARBA00022729"/>
    </source>
</evidence>
<gene>
    <name evidence="13" type="primary">CCL17</name>
</gene>
<dbReference type="PROSITE" id="PS00472">
    <property type="entry name" value="SMALL_CYTOKINES_CC"/>
    <property type="match status" value="1"/>
</dbReference>
<dbReference type="GeneID" id="102510430"/>
<comment type="subcellular location">
    <subcellularLocation>
        <location evidence="1 10">Secreted</location>
    </subcellularLocation>
</comment>
<keyword evidence="7" id="KW-1015">Disulfide bond</keyword>
<sequence length="204" mass="22840">MSPMKAEVCHGPLTHRPHLCPQLSAHSLESRKHSKTGLQLNHFKFFELHGSREGCRGMGEVTGGGAGSPKRLNRSPPHLAVNLVSSDWRDSHIETFSWALDIMTSLKMLFLVVLLLGASLKDTHAARGVNVGRECCLEYFKGAIPLKKLVRWYWTSVECPRDAIVLVTRQGRSICSDPKDAWVKKAVRYLQNAVKLRDLVTQKS</sequence>
<evidence type="ECO:0000256" key="4">
    <source>
        <dbReference type="ARBA" id="ARBA00022514"/>
    </source>
</evidence>
<dbReference type="GO" id="GO:0006954">
    <property type="term" value="P:inflammatory response"/>
    <property type="evidence" value="ECO:0007669"/>
    <property type="project" value="UniProtKB-KW"/>
</dbReference>
<dbReference type="Pfam" id="PF00048">
    <property type="entry name" value="IL8"/>
    <property type="match status" value="1"/>
</dbReference>
<evidence type="ECO:0000256" key="3">
    <source>
        <dbReference type="ARBA" id="ARBA00022500"/>
    </source>
</evidence>
<evidence type="ECO:0000256" key="2">
    <source>
        <dbReference type="ARBA" id="ARBA00010868"/>
    </source>
</evidence>
<dbReference type="CTD" id="6361"/>
<dbReference type="InterPro" id="IPR036048">
    <property type="entry name" value="Interleukin_8-like_sf"/>
</dbReference>
<evidence type="ECO:0000259" key="11">
    <source>
        <dbReference type="SMART" id="SM00199"/>
    </source>
</evidence>
<dbReference type="PANTHER" id="PTHR12015:SF111">
    <property type="entry name" value="C-C MOTIF CHEMOKINE 17"/>
    <property type="match status" value="1"/>
</dbReference>
<keyword evidence="3 10" id="KW-0145">Chemotaxis</keyword>
<dbReference type="InterPro" id="IPR000827">
    <property type="entry name" value="Chemokine_CC_CS"/>
</dbReference>
<name>A0A8B6YEX7_CAMFR</name>
<dbReference type="SUPFAM" id="SSF54117">
    <property type="entry name" value="Interleukin 8-like chemokines"/>
    <property type="match status" value="1"/>
</dbReference>
<evidence type="ECO:0000313" key="12">
    <source>
        <dbReference type="Proteomes" id="UP000694856"/>
    </source>
</evidence>
<dbReference type="GO" id="GO:0005615">
    <property type="term" value="C:extracellular space"/>
    <property type="evidence" value="ECO:0007669"/>
    <property type="project" value="UniProtKB-KW"/>
</dbReference>
<protein>
    <recommendedName>
        <fullName evidence="10">C-C motif chemokine</fullName>
    </recommendedName>
</protein>
<dbReference type="RefSeq" id="XP_006179825.2">
    <property type="nucleotide sequence ID" value="XM_006179763.3"/>
</dbReference>